<gene>
    <name evidence="2" type="ORF">K3X48_09740</name>
</gene>
<evidence type="ECO:0000313" key="3">
    <source>
        <dbReference type="Proteomes" id="UP001057991"/>
    </source>
</evidence>
<dbReference type="CDD" id="cd04301">
    <property type="entry name" value="NAT_SF"/>
    <property type="match status" value="1"/>
</dbReference>
<feature type="domain" description="N-acetyltransferase" evidence="1">
    <location>
        <begin position="4"/>
        <end position="160"/>
    </location>
</feature>
<evidence type="ECO:0000259" key="1">
    <source>
        <dbReference type="PROSITE" id="PS51186"/>
    </source>
</evidence>
<dbReference type="SUPFAM" id="SSF55729">
    <property type="entry name" value="Acyl-CoA N-acyltransferases (Nat)"/>
    <property type="match status" value="1"/>
</dbReference>
<dbReference type="Proteomes" id="UP001057991">
    <property type="component" value="Chromosome"/>
</dbReference>
<dbReference type="EMBL" id="CP080776">
    <property type="protein sequence ID" value="UWP94515.1"/>
    <property type="molecule type" value="Genomic_DNA"/>
</dbReference>
<evidence type="ECO:0000313" key="2">
    <source>
        <dbReference type="EMBL" id="UWP94515.1"/>
    </source>
</evidence>
<name>A0A9Q9LSV5_9RHOB</name>
<dbReference type="Gene3D" id="3.40.630.30">
    <property type="match status" value="1"/>
</dbReference>
<organism evidence="2 3">
    <name type="scientific">Aliiroseovarius crassostreae</name>
    <dbReference type="NCBI Taxonomy" id="154981"/>
    <lineage>
        <taxon>Bacteria</taxon>
        <taxon>Pseudomonadati</taxon>
        <taxon>Pseudomonadota</taxon>
        <taxon>Alphaproteobacteria</taxon>
        <taxon>Rhodobacterales</taxon>
        <taxon>Paracoccaceae</taxon>
        <taxon>Aliiroseovarius</taxon>
    </lineage>
</organism>
<dbReference type="Pfam" id="PF00583">
    <property type="entry name" value="Acetyltransf_1"/>
    <property type="match status" value="1"/>
</dbReference>
<proteinExistence type="predicted"/>
<protein>
    <submittedName>
        <fullName evidence="2">GNAT family N-acetyltransferase</fullName>
    </submittedName>
</protein>
<dbReference type="AlphaFoldDB" id="A0A9Q9LSV5"/>
<dbReference type="InterPro" id="IPR016181">
    <property type="entry name" value="Acyl_CoA_acyltransferase"/>
</dbReference>
<dbReference type="RefSeq" id="WP_259805600.1">
    <property type="nucleotide sequence ID" value="NZ_CP080776.1"/>
</dbReference>
<dbReference type="InterPro" id="IPR000182">
    <property type="entry name" value="GNAT_dom"/>
</dbReference>
<dbReference type="PROSITE" id="PS51186">
    <property type="entry name" value="GNAT"/>
    <property type="match status" value="1"/>
</dbReference>
<dbReference type="GO" id="GO:0016747">
    <property type="term" value="F:acyltransferase activity, transferring groups other than amino-acyl groups"/>
    <property type="evidence" value="ECO:0007669"/>
    <property type="project" value="InterPro"/>
</dbReference>
<sequence length="160" mass="17943">MTKALIRHVMAEDTLPLAHLWRAQWIRAHSHYVPKALTLLRTDEDFQRRLTAFGQNARTAGPIGAPLGFCAILGAEIDQIYVDETAQGTGLADLLLTDGERRIAAAGHGRARLACVKENLRAQHFYMRNGWTRREVAIAQLDTSDGPFPLEVMYFEKDLT</sequence>
<accession>A0A9Q9LSV5</accession>
<reference evidence="2" key="1">
    <citation type="submission" date="2021-08" db="EMBL/GenBank/DDBJ databases">
        <authorList>
            <person name="Nwanade C."/>
            <person name="Wang M."/>
            <person name="Masoudi A."/>
            <person name="Yu Z."/>
            <person name="Liu J."/>
        </authorList>
    </citation>
    <scope>NUCLEOTIDE SEQUENCE</scope>
    <source>
        <strain evidence="2">S056</strain>
    </source>
</reference>